<evidence type="ECO:0000313" key="2">
    <source>
        <dbReference type="Proteomes" id="UP000184447"/>
    </source>
</evidence>
<protein>
    <recommendedName>
        <fullName evidence="3">Holin</fullName>
    </recommendedName>
</protein>
<organism evidence="1 2">
    <name type="scientific">Clostridium grantii DSM 8605</name>
    <dbReference type="NCBI Taxonomy" id="1121316"/>
    <lineage>
        <taxon>Bacteria</taxon>
        <taxon>Bacillati</taxon>
        <taxon>Bacillota</taxon>
        <taxon>Clostridia</taxon>
        <taxon>Eubacteriales</taxon>
        <taxon>Clostridiaceae</taxon>
        <taxon>Clostridium</taxon>
    </lineage>
</organism>
<dbReference type="STRING" id="1121316.SAMN02745207_03730"/>
<proteinExistence type="predicted"/>
<dbReference type="EMBL" id="FQXM01000031">
    <property type="protein sequence ID" value="SHI00240.1"/>
    <property type="molecule type" value="Genomic_DNA"/>
</dbReference>
<gene>
    <name evidence="1" type="ORF">SAMN02745207_03730</name>
</gene>
<keyword evidence="2" id="KW-1185">Reference proteome</keyword>
<evidence type="ECO:0000313" key="1">
    <source>
        <dbReference type="EMBL" id="SHI00240.1"/>
    </source>
</evidence>
<dbReference type="RefSeq" id="WP_084133674.1">
    <property type="nucleotide sequence ID" value="NZ_FQXM01000031.1"/>
</dbReference>
<evidence type="ECO:0008006" key="3">
    <source>
        <dbReference type="Google" id="ProtNLM"/>
    </source>
</evidence>
<name>A0A1M5XK94_9CLOT</name>
<dbReference type="AlphaFoldDB" id="A0A1M5XK94"/>
<accession>A0A1M5XK94</accession>
<reference evidence="1 2" key="1">
    <citation type="submission" date="2016-11" db="EMBL/GenBank/DDBJ databases">
        <authorList>
            <person name="Jaros S."/>
            <person name="Januszkiewicz K."/>
            <person name="Wedrychowicz H."/>
        </authorList>
    </citation>
    <scope>NUCLEOTIDE SEQUENCE [LARGE SCALE GENOMIC DNA]</scope>
    <source>
        <strain evidence="1 2">DSM 8605</strain>
    </source>
</reference>
<sequence>MDLNIKNAAFIPVITALVQIFKMLGVSKKLCPFMSLVFGLILGILLEDSGEIKKGILNGIVLGTSASGLYSSTKVAYEIGKKKTD</sequence>
<dbReference type="Proteomes" id="UP000184447">
    <property type="component" value="Unassembled WGS sequence"/>
</dbReference>